<evidence type="ECO:0000313" key="1">
    <source>
        <dbReference type="EMBL" id="KAH0849682.1"/>
    </source>
</evidence>
<reference evidence="1 2" key="1">
    <citation type="submission" date="2021-05" db="EMBL/GenBank/DDBJ databases">
        <title>Genome Assembly of Synthetic Allotetraploid Brassica napus Reveals Homoeologous Exchanges between Subgenomes.</title>
        <authorList>
            <person name="Davis J.T."/>
        </authorList>
    </citation>
    <scope>NUCLEOTIDE SEQUENCE [LARGE SCALE GENOMIC DNA]</scope>
    <source>
        <strain evidence="2">cv. Da-Ae</strain>
        <tissue evidence="1">Seedling</tissue>
    </source>
</reference>
<sequence length="64" mass="7263">MGCARRVILKGLGCLLEEMIEMGIRPSGVTFGRLRQLLLKESRDDVVKFLNEKMNLLVNEPLCD</sequence>
<name>A0ABQ7X177_BRANA</name>
<evidence type="ECO:0000313" key="2">
    <source>
        <dbReference type="Proteomes" id="UP000824890"/>
    </source>
</evidence>
<comment type="caution">
    <text evidence="1">The sequence shown here is derived from an EMBL/GenBank/DDBJ whole genome shotgun (WGS) entry which is preliminary data.</text>
</comment>
<keyword evidence="2" id="KW-1185">Reference proteome</keyword>
<proteinExistence type="predicted"/>
<accession>A0ABQ7X177</accession>
<organism evidence="1 2">
    <name type="scientific">Brassica napus</name>
    <name type="common">Rape</name>
    <dbReference type="NCBI Taxonomy" id="3708"/>
    <lineage>
        <taxon>Eukaryota</taxon>
        <taxon>Viridiplantae</taxon>
        <taxon>Streptophyta</taxon>
        <taxon>Embryophyta</taxon>
        <taxon>Tracheophyta</taxon>
        <taxon>Spermatophyta</taxon>
        <taxon>Magnoliopsida</taxon>
        <taxon>eudicotyledons</taxon>
        <taxon>Gunneridae</taxon>
        <taxon>Pentapetalae</taxon>
        <taxon>rosids</taxon>
        <taxon>malvids</taxon>
        <taxon>Brassicales</taxon>
        <taxon>Brassicaceae</taxon>
        <taxon>Brassiceae</taxon>
        <taxon>Brassica</taxon>
    </lineage>
</organism>
<protein>
    <submittedName>
        <fullName evidence="1">Uncharacterized protein</fullName>
    </submittedName>
</protein>
<dbReference type="Proteomes" id="UP000824890">
    <property type="component" value="Unassembled WGS sequence"/>
</dbReference>
<gene>
    <name evidence="1" type="ORF">HID58_096181</name>
</gene>
<dbReference type="EMBL" id="JAGKQM010002411">
    <property type="protein sequence ID" value="KAH0849682.1"/>
    <property type="molecule type" value="Genomic_DNA"/>
</dbReference>